<evidence type="ECO:0000313" key="1">
    <source>
        <dbReference type="EMBL" id="OGM93054.1"/>
    </source>
</evidence>
<dbReference type="STRING" id="1802559.A2372_01395"/>
<evidence type="ECO:0000313" key="2">
    <source>
        <dbReference type="Proteomes" id="UP000176422"/>
    </source>
</evidence>
<gene>
    <name evidence="1" type="ORF">A2372_01395</name>
</gene>
<comment type="caution">
    <text evidence="1">The sequence shown here is derived from an EMBL/GenBank/DDBJ whole genome shotgun (WGS) entry which is preliminary data.</text>
</comment>
<proteinExistence type="predicted"/>
<accession>A0A1F8DWX4</accession>
<protein>
    <submittedName>
        <fullName evidence="1">Uncharacterized protein</fullName>
    </submittedName>
</protein>
<name>A0A1F8DWX4_9BACT</name>
<dbReference type="AlphaFoldDB" id="A0A1F8DWX4"/>
<dbReference type="Proteomes" id="UP000176422">
    <property type="component" value="Unassembled WGS sequence"/>
</dbReference>
<dbReference type="EMBL" id="MGIT01000001">
    <property type="protein sequence ID" value="OGM93054.1"/>
    <property type="molecule type" value="Genomic_DNA"/>
</dbReference>
<reference evidence="1 2" key="1">
    <citation type="journal article" date="2016" name="Nat. Commun.">
        <title>Thousands of microbial genomes shed light on interconnected biogeochemical processes in an aquifer system.</title>
        <authorList>
            <person name="Anantharaman K."/>
            <person name="Brown C.T."/>
            <person name="Hug L.A."/>
            <person name="Sharon I."/>
            <person name="Castelle C.J."/>
            <person name="Probst A.J."/>
            <person name="Thomas B.C."/>
            <person name="Singh A."/>
            <person name="Wilkins M.J."/>
            <person name="Karaoz U."/>
            <person name="Brodie E.L."/>
            <person name="Williams K.H."/>
            <person name="Hubbard S.S."/>
            <person name="Banfield J.F."/>
        </authorList>
    </citation>
    <scope>NUCLEOTIDE SEQUENCE [LARGE SCALE GENOMIC DNA]</scope>
</reference>
<organism evidence="1 2">
    <name type="scientific">Candidatus Wolfebacteria bacterium RIFOXYB1_FULL_54_12</name>
    <dbReference type="NCBI Taxonomy" id="1802559"/>
    <lineage>
        <taxon>Bacteria</taxon>
        <taxon>Candidatus Wolfeibacteriota</taxon>
    </lineage>
</organism>
<sequence length="66" mass="7092">MIGVHIQKDNVVVVEEGKEIRLTVQGAQGITCIYVRAENGKLVLTGGASIVERIEGEGFRGKIVGR</sequence>